<evidence type="ECO:0000313" key="11">
    <source>
        <dbReference type="Proteomes" id="UP001373159"/>
    </source>
</evidence>
<evidence type="ECO:0000313" key="10">
    <source>
        <dbReference type="EMBL" id="MEK0306961.1"/>
    </source>
</evidence>
<dbReference type="NCBIfam" id="TIGR02415">
    <property type="entry name" value="23BDH"/>
    <property type="match status" value="1"/>
</dbReference>
<dbReference type="EMBL" id="JBANBB010000001">
    <property type="protein sequence ID" value="MEK0306961.1"/>
    <property type="molecule type" value="Genomic_DNA"/>
</dbReference>
<dbReference type="Proteomes" id="UP001373159">
    <property type="component" value="Unassembled WGS sequence"/>
</dbReference>
<evidence type="ECO:0000256" key="4">
    <source>
        <dbReference type="ARBA" id="ARBA00023002"/>
    </source>
</evidence>
<dbReference type="PANTHER" id="PTHR42760">
    <property type="entry name" value="SHORT-CHAIN DEHYDROGENASES/REDUCTASES FAMILY MEMBER"/>
    <property type="match status" value="1"/>
</dbReference>
<dbReference type="InterPro" id="IPR057326">
    <property type="entry name" value="KR_dom"/>
</dbReference>
<name>A0ABU8ZNY3_9BIFI</name>
<keyword evidence="5" id="KW-0520">NAD</keyword>
<dbReference type="InterPro" id="IPR002347">
    <property type="entry name" value="SDR_fam"/>
</dbReference>
<dbReference type="InterPro" id="IPR036291">
    <property type="entry name" value="NAD(P)-bd_dom_sf"/>
</dbReference>
<comment type="caution">
    <text evidence="10">The sequence shown here is derived from an EMBL/GenBank/DDBJ whole genome shotgun (WGS) entry which is preliminary data.</text>
</comment>
<evidence type="ECO:0000256" key="7">
    <source>
        <dbReference type="ARBA" id="ARBA00031758"/>
    </source>
</evidence>
<dbReference type="SMART" id="SM00822">
    <property type="entry name" value="PKS_KR"/>
    <property type="match status" value="1"/>
</dbReference>
<evidence type="ECO:0000256" key="8">
    <source>
        <dbReference type="ARBA" id="ARBA00047315"/>
    </source>
</evidence>
<dbReference type="InterPro" id="IPR020904">
    <property type="entry name" value="Sc_DH/Rdtase_CS"/>
</dbReference>
<dbReference type="Gene3D" id="3.40.50.720">
    <property type="entry name" value="NAD(P)-binding Rossmann-like Domain"/>
    <property type="match status" value="1"/>
</dbReference>
<dbReference type="PROSITE" id="PS00061">
    <property type="entry name" value="ADH_SHORT"/>
    <property type="match status" value="1"/>
</dbReference>
<dbReference type="NCBIfam" id="NF005559">
    <property type="entry name" value="PRK07231.1"/>
    <property type="match status" value="1"/>
</dbReference>
<evidence type="ECO:0000256" key="5">
    <source>
        <dbReference type="ARBA" id="ARBA00023027"/>
    </source>
</evidence>
<keyword evidence="11" id="KW-1185">Reference proteome</keyword>
<dbReference type="RefSeq" id="WP_340469531.1">
    <property type="nucleotide sequence ID" value="NZ_JBANBB010000001.1"/>
</dbReference>
<feature type="domain" description="Ketoreductase" evidence="9">
    <location>
        <begin position="5"/>
        <end position="188"/>
    </location>
</feature>
<evidence type="ECO:0000256" key="6">
    <source>
        <dbReference type="ARBA" id="ARBA00029989"/>
    </source>
</evidence>
<accession>A0ABU8ZNY3</accession>
<dbReference type="SUPFAM" id="SSF51735">
    <property type="entry name" value="NAD(P)-binding Rossmann-fold domains"/>
    <property type="match status" value="1"/>
</dbReference>
<organism evidence="10 11">
    <name type="scientific">Bifidobacterium favimelis</name>
    <dbReference type="NCBI Taxonomy" id="3122979"/>
    <lineage>
        <taxon>Bacteria</taxon>
        <taxon>Bacillati</taxon>
        <taxon>Actinomycetota</taxon>
        <taxon>Actinomycetes</taxon>
        <taxon>Bifidobacteriales</taxon>
        <taxon>Bifidobacteriaceae</taxon>
        <taxon>Bifidobacterium</taxon>
    </lineage>
</organism>
<dbReference type="PRINTS" id="PR00081">
    <property type="entry name" value="GDHRDH"/>
</dbReference>
<evidence type="ECO:0000256" key="3">
    <source>
        <dbReference type="ARBA" id="ARBA00016110"/>
    </source>
</evidence>
<dbReference type="EC" id="1.1.1.304" evidence="2"/>
<comment type="catalytic activity">
    <reaction evidence="8">
        <text>(S)-acetoin + NAD(+) = diacetyl + NADH + H(+)</text>
        <dbReference type="Rhea" id="RHEA:27286"/>
        <dbReference type="ChEBI" id="CHEBI:15378"/>
        <dbReference type="ChEBI" id="CHEBI:15687"/>
        <dbReference type="ChEBI" id="CHEBI:16583"/>
        <dbReference type="ChEBI" id="CHEBI:57540"/>
        <dbReference type="ChEBI" id="CHEBI:57945"/>
        <dbReference type="EC" id="1.1.1.304"/>
    </reaction>
</comment>
<dbReference type="Pfam" id="PF13561">
    <property type="entry name" value="adh_short_C2"/>
    <property type="match status" value="1"/>
</dbReference>
<proteinExistence type="inferred from homology"/>
<keyword evidence="4" id="KW-0560">Oxidoreductase</keyword>
<evidence type="ECO:0000256" key="2">
    <source>
        <dbReference type="ARBA" id="ARBA00012848"/>
    </source>
</evidence>
<dbReference type="PRINTS" id="PR00080">
    <property type="entry name" value="SDRFAMILY"/>
</dbReference>
<evidence type="ECO:0000256" key="1">
    <source>
        <dbReference type="ARBA" id="ARBA00006484"/>
    </source>
</evidence>
<evidence type="ECO:0000259" key="9">
    <source>
        <dbReference type="SMART" id="SM00822"/>
    </source>
</evidence>
<protein>
    <recommendedName>
        <fullName evidence="3">Diacetyl reductase [(S)-acetoin forming]</fullName>
        <ecNumber evidence="2">1.1.1.304</ecNumber>
    </recommendedName>
    <alternativeName>
        <fullName evidence="6">Acetoin(diacetyl) reductase</fullName>
    </alternativeName>
    <alternativeName>
        <fullName evidence="7">Meso-2,3-butanediol dehydrogenase</fullName>
    </alternativeName>
</protein>
<dbReference type="InterPro" id="IPR014007">
    <property type="entry name" value="23BDH"/>
</dbReference>
<reference evidence="10 11" key="1">
    <citation type="submission" date="2024-02" db="EMBL/GenBank/DDBJ databases">
        <title>Bifidobacterium honeyensis sp. nov., isolated from the comb honey.</title>
        <authorList>
            <person name="Liu W."/>
            <person name="Li Y."/>
        </authorList>
    </citation>
    <scope>NUCLEOTIDE SEQUENCE [LARGE SCALE GENOMIC DNA]</scope>
    <source>
        <strain evidence="10 11">IMAU50988</strain>
    </source>
</reference>
<dbReference type="PANTHER" id="PTHR42760:SF121">
    <property type="entry name" value="3-OXOACYL-(ACYL-CARRIER-PROTEIN) REDUCTASE"/>
    <property type="match status" value="1"/>
</dbReference>
<sequence length="261" mass="27946">MSDNKVAVVTGSARGIGRGIALQLAQDGFDIVVADLEGQRESAEQTVAEVEKIGRRSFFHPTDVSDRDQVFNLVDEAASRLGSFDVMVNNAGICQIVPFTEITPDQLEQISKVNIFSVVYGIQAAAAKFQELGKEHGHIISASSIAGFEGFPILAAYSATKFAIRGLTQTAAQELSPRGITVNAYAPGVVDTPMWGYIDEEMGKLNGKPKGQNLQDMKDSIDLGRLETPADVAGAVSFLASDRANYVTGQTLIVDGGMQYR</sequence>
<gene>
    <name evidence="10" type="ORF">V8P97_05740</name>
</gene>
<comment type="similarity">
    <text evidence="1">Belongs to the short-chain dehydrogenases/reductases (SDR) family.</text>
</comment>